<sequence length="736" mass="85119">MTKLHILSNRLPFSVKKNDEKIELIPSVGGLATGMKSVYGQFEGSWIGWPGVELDTCTTEQLLEMNAMLKEEKCIPVHLTHNETLHYYEGFCNKTIWPLFHYFTQYAEYDAADWESYVNVNRKFADAALSIIGDDDYIWIHDYHLLLVPQMIKETKPSVTIGFFLHIPFPSFEVFRLLPWRMEILNGLLGADLIGFHTFDYERHFFSCVRRLIGYDITLNHINAPDRLILVDAFPMGIDYMKFHESSRHLDKQSENEKSDFTKQLEDFILQSPDRKLILSIDRMDYTKGIPHRLKAFANFLQNYPEYRQKVTLIMLAVPSRDEVEHYQLLKKEVDELVGKINGMFGDINYTPIWYFYRSMPYQNLVELYHACDVALITPVRDGMNLVAKEYVAARTGIDGCIILSEMAGAAKELGEAILVNPNNDNEIAEAIRQAISMPADEQQERMERLQDRIKRYDVFKWAAEFVNSMHKVQHLQSEYNTRRVTPAVVQTIVEKYRLAAQRVIFLDYDGTLMPFFKTPQEAKPDQQVLNIIKQLTLNPKNLVTIISGRDKDTLGKWFDNIPVNLIAEHGVWIKRSQQTWQMPQVVNNKWMDGIRPLLEGFVDRTPGTFIETKNYSLVWHYRKAEPEQGEKRAKELKDELTHLISNMNLEIMEGNKVIEVKNGGINKGSAALQFLGNRHHDFIIAIGDDYTDEYMFRELPANTISIKVGHTRTNASYQIDSVAHVRAVLEILGTT</sequence>
<dbReference type="PANTHER" id="PTHR10788">
    <property type="entry name" value="TREHALOSE-6-PHOSPHATE SYNTHASE"/>
    <property type="match status" value="1"/>
</dbReference>
<protein>
    <submittedName>
        <fullName evidence="3">Trehalose 6-phosphate synthase/phosphatase</fullName>
    </submittedName>
</protein>
<dbReference type="OrthoDB" id="9761633at2"/>
<dbReference type="AlphaFoldDB" id="A0A2W7N3W8"/>
<dbReference type="CDD" id="cd03788">
    <property type="entry name" value="GT20_TPS"/>
    <property type="match status" value="1"/>
</dbReference>
<evidence type="ECO:0000313" key="3">
    <source>
        <dbReference type="EMBL" id="PZX14383.1"/>
    </source>
</evidence>
<comment type="similarity">
    <text evidence="1">In the C-terminal section; belongs to the trehalose phosphatase family.</text>
</comment>
<dbReference type="InterPro" id="IPR006379">
    <property type="entry name" value="HAD-SF_hydro_IIB"/>
</dbReference>
<dbReference type="Pfam" id="PF00982">
    <property type="entry name" value="Glyco_transf_20"/>
    <property type="match status" value="1"/>
</dbReference>
<dbReference type="Gene3D" id="3.40.50.1000">
    <property type="entry name" value="HAD superfamily/HAD-like"/>
    <property type="match status" value="1"/>
</dbReference>
<dbReference type="InterPro" id="IPR023214">
    <property type="entry name" value="HAD_sf"/>
</dbReference>
<dbReference type="Pfam" id="PF02358">
    <property type="entry name" value="Trehalose_PPase"/>
    <property type="match status" value="1"/>
</dbReference>
<dbReference type="Proteomes" id="UP000249239">
    <property type="component" value="Unassembled WGS sequence"/>
</dbReference>
<dbReference type="NCBIfam" id="NF011071">
    <property type="entry name" value="PRK14501.1"/>
    <property type="match status" value="1"/>
</dbReference>
<accession>A0A2W7N3W8</accession>
<dbReference type="PANTHER" id="PTHR10788:SF106">
    <property type="entry name" value="BCDNA.GH08860"/>
    <property type="match status" value="1"/>
</dbReference>
<dbReference type="RefSeq" id="WP_111446252.1">
    <property type="nucleotide sequence ID" value="NZ_QKZK01000020.1"/>
</dbReference>
<dbReference type="EMBL" id="QKZK01000020">
    <property type="protein sequence ID" value="PZX14383.1"/>
    <property type="molecule type" value="Genomic_DNA"/>
</dbReference>
<dbReference type="SUPFAM" id="SSF53756">
    <property type="entry name" value="UDP-Glycosyltransferase/glycogen phosphorylase"/>
    <property type="match status" value="1"/>
</dbReference>
<dbReference type="CDD" id="cd01627">
    <property type="entry name" value="HAD_TPP"/>
    <property type="match status" value="1"/>
</dbReference>
<dbReference type="InterPro" id="IPR001830">
    <property type="entry name" value="Glyco_trans_20"/>
</dbReference>
<organism evidence="3 4">
    <name type="scientific">Breznakibacter xylanolyticus</name>
    <dbReference type="NCBI Taxonomy" id="990"/>
    <lineage>
        <taxon>Bacteria</taxon>
        <taxon>Pseudomonadati</taxon>
        <taxon>Bacteroidota</taxon>
        <taxon>Bacteroidia</taxon>
        <taxon>Marinilabiliales</taxon>
        <taxon>Marinilabiliaceae</taxon>
        <taxon>Breznakibacter</taxon>
    </lineage>
</organism>
<dbReference type="GO" id="GO:0005829">
    <property type="term" value="C:cytosol"/>
    <property type="evidence" value="ECO:0007669"/>
    <property type="project" value="TreeGrafter"/>
</dbReference>
<comment type="similarity">
    <text evidence="2">Belongs to the glycosyltransferase 20 family.</text>
</comment>
<dbReference type="InterPro" id="IPR036412">
    <property type="entry name" value="HAD-like_sf"/>
</dbReference>
<comment type="caution">
    <text evidence="3">The sequence shown here is derived from an EMBL/GenBank/DDBJ whole genome shotgun (WGS) entry which is preliminary data.</text>
</comment>
<dbReference type="Gene3D" id="3.40.50.2000">
    <property type="entry name" value="Glycogen Phosphorylase B"/>
    <property type="match status" value="2"/>
</dbReference>
<dbReference type="SUPFAM" id="SSF56784">
    <property type="entry name" value="HAD-like"/>
    <property type="match status" value="1"/>
</dbReference>
<proteinExistence type="inferred from homology"/>
<dbReference type="GO" id="GO:0003825">
    <property type="term" value="F:alpha,alpha-trehalose-phosphate synthase (UDP-forming) activity"/>
    <property type="evidence" value="ECO:0007669"/>
    <property type="project" value="TreeGrafter"/>
</dbReference>
<dbReference type="Gene3D" id="3.30.70.1020">
    <property type="entry name" value="Trehalose-6-phosphate phosphatase related protein, domain 2"/>
    <property type="match status" value="1"/>
</dbReference>
<evidence type="ECO:0000313" key="4">
    <source>
        <dbReference type="Proteomes" id="UP000249239"/>
    </source>
</evidence>
<keyword evidence="4" id="KW-1185">Reference proteome</keyword>
<gene>
    <name evidence="3" type="ORF">LX69_02396</name>
</gene>
<dbReference type="GO" id="GO:0004805">
    <property type="term" value="F:trehalose-phosphatase activity"/>
    <property type="evidence" value="ECO:0007669"/>
    <property type="project" value="TreeGrafter"/>
</dbReference>
<reference evidence="3 4" key="1">
    <citation type="submission" date="2018-06" db="EMBL/GenBank/DDBJ databases">
        <title>Genomic Encyclopedia of Archaeal and Bacterial Type Strains, Phase II (KMG-II): from individual species to whole genera.</title>
        <authorList>
            <person name="Goeker M."/>
        </authorList>
    </citation>
    <scope>NUCLEOTIDE SEQUENCE [LARGE SCALE GENOMIC DNA]</scope>
    <source>
        <strain evidence="3 4">DSM 6779</strain>
    </source>
</reference>
<evidence type="ECO:0000256" key="1">
    <source>
        <dbReference type="ARBA" id="ARBA00006330"/>
    </source>
</evidence>
<evidence type="ECO:0000256" key="2">
    <source>
        <dbReference type="ARBA" id="ARBA00008799"/>
    </source>
</evidence>
<name>A0A2W7N3W8_9BACT</name>
<dbReference type="NCBIfam" id="TIGR01484">
    <property type="entry name" value="HAD-SF-IIB"/>
    <property type="match status" value="1"/>
</dbReference>
<dbReference type="InterPro" id="IPR003337">
    <property type="entry name" value="Trehalose_PPase"/>
</dbReference>
<dbReference type="GO" id="GO:0005992">
    <property type="term" value="P:trehalose biosynthetic process"/>
    <property type="evidence" value="ECO:0007669"/>
    <property type="project" value="InterPro"/>
</dbReference>
<dbReference type="NCBIfam" id="TIGR00685">
    <property type="entry name" value="T6PP"/>
    <property type="match status" value="1"/>
</dbReference>